<evidence type="ECO:0000313" key="2">
    <source>
        <dbReference type="Proteomes" id="UP000059672"/>
    </source>
</evidence>
<dbReference type="KEGG" id="lut:Lupro_06495"/>
<reference evidence="1 2" key="2">
    <citation type="journal article" date="2016" name="Int. J. Syst. Evol. Microbiol.">
        <title>Lutibacter profundi sp. nov., isolated from a deep-sea hydrothermal system on the Arctic Mid-Ocean Ridge and emended description of the genus Lutibacter.</title>
        <authorList>
            <person name="Le Moine Bauer S."/>
            <person name="Roalkvam I."/>
            <person name="Steen I.H."/>
            <person name="Dahle H."/>
        </authorList>
    </citation>
    <scope>NUCLEOTIDE SEQUENCE [LARGE SCALE GENOMIC DNA]</scope>
    <source>
        <strain evidence="1 2">LP1</strain>
    </source>
</reference>
<protein>
    <submittedName>
        <fullName evidence="1">Uncharacterized protein</fullName>
    </submittedName>
</protein>
<gene>
    <name evidence="1" type="ORF">Lupro_06495</name>
</gene>
<sequence>MDALQLKNKIIQRIIEIDDVNLLKSIELIFNTSDKNISKFISFIHENVQEENLRETEDFTAYIKEWVKSM</sequence>
<reference evidence="2" key="1">
    <citation type="submission" date="2015-12" db="EMBL/GenBank/DDBJ databases">
        <title>Complete genome sequence of Lutibacter profundus strain LP1.</title>
        <authorList>
            <person name="Wissuwa J."/>
            <person name="Le Moine Bauer S."/>
            <person name="Stokke R."/>
            <person name="Dahle H."/>
            <person name="Steen I.H."/>
        </authorList>
    </citation>
    <scope>NUCLEOTIDE SEQUENCE [LARGE SCALE GENOMIC DNA]</scope>
    <source>
        <strain evidence="2">LP1</strain>
    </source>
</reference>
<evidence type="ECO:0000313" key="1">
    <source>
        <dbReference type="EMBL" id="AMC10915.1"/>
    </source>
</evidence>
<dbReference type="RefSeq" id="WP_068207598.1">
    <property type="nucleotide sequence ID" value="NZ_CP013355.1"/>
</dbReference>
<dbReference type="Proteomes" id="UP000059672">
    <property type="component" value="Chromosome"/>
</dbReference>
<keyword evidence="2" id="KW-1185">Reference proteome</keyword>
<dbReference type="AlphaFoldDB" id="A0A120IE88"/>
<proteinExistence type="predicted"/>
<dbReference type="OrthoDB" id="1450611at2"/>
<dbReference type="EMBL" id="CP013355">
    <property type="protein sequence ID" value="AMC10915.1"/>
    <property type="molecule type" value="Genomic_DNA"/>
</dbReference>
<organism evidence="1 2">
    <name type="scientific">Lutibacter profundi</name>
    <dbReference type="NCBI Taxonomy" id="1622118"/>
    <lineage>
        <taxon>Bacteria</taxon>
        <taxon>Pseudomonadati</taxon>
        <taxon>Bacteroidota</taxon>
        <taxon>Flavobacteriia</taxon>
        <taxon>Flavobacteriales</taxon>
        <taxon>Flavobacteriaceae</taxon>
        <taxon>Lutibacter</taxon>
    </lineage>
</organism>
<dbReference type="STRING" id="1622118.Lupro_06495"/>
<name>A0A120IE88_9FLAO</name>
<accession>A0A120IE88</accession>